<feature type="signal peptide" evidence="7">
    <location>
        <begin position="1"/>
        <end position="31"/>
    </location>
</feature>
<organism evidence="10">
    <name type="scientific">Caldilineaceae bacterium SB0675_bin_29</name>
    <dbReference type="NCBI Taxonomy" id="2605266"/>
    <lineage>
        <taxon>Bacteria</taxon>
        <taxon>Bacillati</taxon>
        <taxon>Chloroflexota</taxon>
        <taxon>Caldilineae</taxon>
        <taxon>Caldilineales</taxon>
        <taxon>Caldilineaceae</taxon>
    </lineage>
</organism>
<comment type="pathway">
    <text evidence="1 6">Cell wall biogenesis; peptidoglycan biosynthesis.</text>
</comment>
<feature type="domain" description="LysM" evidence="8">
    <location>
        <begin position="172"/>
        <end position="216"/>
    </location>
</feature>
<dbReference type="EMBL" id="VYDA01000407">
    <property type="protein sequence ID" value="MYH62301.1"/>
    <property type="molecule type" value="Genomic_DNA"/>
</dbReference>
<dbReference type="GO" id="GO:0008360">
    <property type="term" value="P:regulation of cell shape"/>
    <property type="evidence" value="ECO:0007669"/>
    <property type="project" value="UniProtKB-UniRule"/>
</dbReference>
<dbReference type="InterPro" id="IPR038063">
    <property type="entry name" value="Transpep_catalytic_dom"/>
</dbReference>
<dbReference type="AlphaFoldDB" id="A0A6B1G2L4"/>
<dbReference type="UniPathway" id="UPA00219"/>
<dbReference type="CDD" id="cd16913">
    <property type="entry name" value="YkuD_like"/>
    <property type="match status" value="1"/>
</dbReference>
<dbReference type="SMART" id="SM00257">
    <property type="entry name" value="LysM"/>
    <property type="match status" value="3"/>
</dbReference>
<evidence type="ECO:0000256" key="4">
    <source>
        <dbReference type="ARBA" id="ARBA00022984"/>
    </source>
</evidence>
<keyword evidence="4 6" id="KW-0573">Peptidoglycan synthesis</keyword>
<feature type="domain" description="LysM" evidence="8">
    <location>
        <begin position="33"/>
        <end position="77"/>
    </location>
</feature>
<keyword evidence="7" id="KW-0732">Signal</keyword>
<name>A0A6B1G2L4_9CHLR</name>
<dbReference type="Gene3D" id="2.40.440.10">
    <property type="entry name" value="L,D-transpeptidase catalytic domain-like"/>
    <property type="match status" value="1"/>
</dbReference>
<dbReference type="CDD" id="cd00118">
    <property type="entry name" value="LysM"/>
    <property type="match status" value="3"/>
</dbReference>
<sequence>MRRHMKSLARGTAALVLAVVAVMSSGGGASAAEEHIVQPGETLSEIAKRYGTTVEILQELNDLADVNYVWYGQRLLIDGGEDVPETAEIVDRFQLYTVQPGDTLFRLAGKHGISLTRLMSINGFTSEEWLSLGQELLVPHALAPAAQPADPVTGLQPASPFPAIQPGRARLAVHTVQGGESLVDIAELYEVNPGALARLNDLQNYSTLEPGLVLRIPSENALELLEGMSVRLEPALYPTLTERWVEVDLSEQMAIAYEGVRPVKVFVISSGVGDSPTVTGTYRIWVKIAMQDMRGGNRATGTAYHVEEVKNVQYFFEDYAFHGTYWHSNFGTPMSRGCINLTEEDAEWLFDWAYPFMYDDDDDGWMFSTDINPGTLVLIHER</sequence>
<reference evidence="10" key="1">
    <citation type="submission" date="2019-09" db="EMBL/GenBank/DDBJ databases">
        <title>Characterisation of the sponge microbiome using genome-centric metagenomics.</title>
        <authorList>
            <person name="Engelberts J.P."/>
            <person name="Robbins S.J."/>
            <person name="De Goeij J.M."/>
            <person name="Aranda M."/>
            <person name="Bell S.C."/>
            <person name="Webster N.S."/>
        </authorList>
    </citation>
    <scope>NUCLEOTIDE SEQUENCE</scope>
    <source>
        <strain evidence="10">SB0675_bin_29</strain>
    </source>
</reference>
<dbReference type="GO" id="GO:0005576">
    <property type="term" value="C:extracellular region"/>
    <property type="evidence" value="ECO:0007669"/>
    <property type="project" value="TreeGrafter"/>
</dbReference>
<feature type="chain" id="PRO_5025365955" evidence="7">
    <location>
        <begin position="32"/>
        <end position="382"/>
    </location>
</feature>
<dbReference type="PROSITE" id="PS51782">
    <property type="entry name" value="LYSM"/>
    <property type="match status" value="3"/>
</dbReference>
<dbReference type="PANTHER" id="PTHR30582">
    <property type="entry name" value="L,D-TRANSPEPTIDASE"/>
    <property type="match status" value="1"/>
</dbReference>
<dbReference type="InterPro" id="IPR005490">
    <property type="entry name" value="LD_TPept_cat_dom"/>
</dbReference>
<proteinExistence type="predicted"/>
<feature type="domain" description="LysM" evidence="8">
    <location>
        <begin position="94"/>
        <end position="138"/>
    </location>
</feature>
<evidence type="ECO:0000256" key="3">
    <source>
        <dbReference type="ARBA" id="ARBA00022960"/>
    </source>
</evidence>
<keyword evidence="3 6" id="KW-0133">Cell shape</keyword>
<dbReference type="Pfam" id="PF01476">
    <property type="entry name" value="LysM"/>
    <property type="match status" value="3"/>
</dbReference>
<dbReference type="GO" id="GO:0018104">
    <property type="term" value="P:peptidoglycan-protein cross-linking"/>
    <property type="evidence" value="ECO:0007669"/>
    <property type="project" value="TreeGrafter"/>
</dbReference>
<dbReference type="GO" id="GO:0071555">
    <property type="term" value="P:cell wall organization"/>
    <property type="evidence" value="ECO:0007669"/>
    <property type="project" value="UniProtKB-UniRule"/>
</dbReference>
<evidence type="ECO:0000256" key="6">
    <source>
        <dbReference type="PROSITE-ProRule" id="PRU01373"/>
    </source>
</evidence>
<dbReference type="PANTHER" id="PTHR30582:SF2">
    <property type="entry name" value="L,D-TRANSPEPTIDASE YCIB-RELATED"/>
    <property type="match status" value="1"/>
</dbReference>
<evidence type="ECO:0000259" key="9">
    <source>
        <dbReference type="PROSITE" id="PS52029"/>
    </source>
</evidence>
<evidence type="ECO:0000256" key="2">
    <source>
        <dbReference type="ARBA" id="ARBA00022679"/>
    </source>
</evidence>
<feature type="active site" description="Proton donor/acceptor" evidence="6">
    <location>
        <position position="322"/>
    </location>
</feature>
<keyword evidence="5 6" id="KW-0961">Cell wall biogenesis/degradation</keyword>
<dbReference type="GO" id="GO:0071972">
    <property type="term" value="F:peptidoglycan L,D-transpeptidase activity"/>
    <property type="evidence" value="ECO:0007669"/>
    <property type="project" value="TreeGrafter"/>
</dbReference>
<evidence type="ECO:0000256" key="1">
    <source>
        <dbReference type="ARBA" id="ARBA00004752"/>
    </source>
</evidence>
<dbReference type="InterPro" id="IPR036779">
    <property type="entry name" value="LysM_dom_sf"/>
</dbReference>
<evidence type="ECO:0000313" key="10">
    <source>
        <dbReference type="EMBL" id="MYH62301.1"/>
    </source>
</evidence>
<evidence type="ECO:0000259" key="8">
    <source>
        <dbReference type="PROSITE" id="PS51782"/>
    </source>
</evidence>
<dbReference type="Gene3D" id="3.10.350.10">
    <property type="entry name" value="LysM domain"/>
    <property type="match status" value="3"/>
</dbReference>
<dbReference type="GO" id="GO:0016740">
    <property type="term" value="F:transferase activity"/>
    <property type="evidence" value="ECO:0007669"/>
    <property type="project" value="UniProtKB-KW"/>
</dbReference>
<gene>
    <name evidence="10" type="ORF">F4148_11270</name>
</gene>
<protein>
    <submittedName>
        <fullName evidence="10">LysM peptidoglycan-binding domain-containing protein</fullName>
    </submittedName>
</protein>
<accession>A0A6B1G2L4</accession>
<dbReference type="InterPro" id="IPR018392">
    <property type="entry name" value="LysM"/>
</dbReference>
<comment type="caution">
    <text evidence="10">The sequence shown here is derived from an EMBL/GenBank/DDBJ whole genome shotgun (WGS) entry which is preliminary data.</text>
</comment>
<feature type="active site" description="Nucleophile" evidence="6">
    <location>
        <position position="338"/>
    </location>
</feature>
<dbReference type="Pfam" id="PF03734">
    <property type="entry name" value="YkuD"/>
    <property type="match status" value="1"/>
</dbReference>
<evidence type="ECO:0000256" key="7">
    <source>
        <dbReference type="SAM" id="SignalP"/>
    </source>
</evidence>
<evidence type="ECO:0000256" key="5">
    <source>
        <dbReference type="ARBA" id="ARBA00023316"/>
    </source>
</evidence>
<feature type="domain" description="L,D-TPase catalytic" evidence="9">
    <location>
        <begin position="243"/>
        <end position="380"/>
    </location>
</feature>
<keyword evidence="2" id="KW-0808">Transferase</keyword>
<dbReference type="PROSITE" id="PS52029">
    <property type="entry name" value="LD_TPASE"/>
    <property type="match status" value="1"/>
</dbReference>
<dbReference type="InterPro" id="IPR050979">
    <property type="entry name" value="LD-transpeptidase"/>
</dbReference>
<dbReference type="SUPFAM" id="SSF54106">
    <property type="entry name" value="LysM domain"/>
    <property type="match status" value="3"/>
</dbReference>
<dbReference type="SUPFAM" id="SSF141523">
    <property type="entry name" value="L,D-transpeptidase catalytic domain-like"/>
    <property type="match status" value="1"/>
</dbReference>